<dbReference type="Pfam" id="PF03134">
    <property type="entry name" value="TB2_DP1_HVA22"/>
    <property type="match status" value="1"/>
</dbReference>
<feature type="compositionally biased region" description="Gly residues" evidence="2">
    <location>
        <begin position="319"/>
        <end position="344"/>
    </location>
</feature>
<dbReference type="GeneID" id="85314992"/>
<dbReference type="PANTHER" id="PTHR12300">
    <property type="entry name" value="HVA22-LIKE PROTEINS"/>
    <property type="match status" value="1"/>
</dbReference>
<comment type="caution">
    <text evidence="1">Lacks conserved residue(s) required for the propagation of feature annotation.</text>
</comment>
<dbReference type="PANTHER" id="PTHR12300:SF177">
    <property type="entry name" value="PROTEIN YOP1"/>
    <property type="match status" value="1"/>
</dbReference>
<keyword evidence="4" id="KW-1185">Reference proteome</keyword>
<evidence type="ECO:0000256" key="1">
    <source>
        <dbReference type="RuleBase" id="RU362006"/>
    </source>
</evidence>
<organism evidence="3 4">
    <name type="scientific">Phialemonium atrogriseum</name>
    <dbReference type="NCBI Taxonomy" id="1093897"/>
    <lineage>
        <taxon>Eukaryota</taxon>
        <taxon>Fungi</taxon>
        <taxon>Dikarya</taxon>
        <taxon>Ascomycota</taxon>
        <taxon>Pezizomycotina</taxon>
        <taxon>Sordariomycetes</taxon>
        <taxon>Sordariomycetidae</taxon>
        <taxon>Cephalothecales</taxon>
        <taxon>Cephalothecaceae</taxon>
        <taxon>Phialemonium</taxon>
    </lineage>
</organism>
<evidence type="ECO:0000313" key="4">
    <source>
        <dbReference type="Proteomes" id="UP001244011"/>
    </source>
</evidence>
<feature type="region of interest" description="Disordered" evidence="2">
    <location>
        <begin position="249"/>
        <end position="344"/>
    </location>
</feature>
<evidence type="ECO:0000313" key="3">
    <source>
        <dbReference type="EMBL" id="KAK1764396.1"/>
    </source>
</evidence>
<proteinExistence type="inferred from homology"/>
<feature type="transmembrane region" description="Helical" evidence="1">
    <location>
        <begin position="34"/>
        <end position="50"/>
    </location>
</feature>
<dbReference type="RefSeq" id="XP_060280609.1">
    <property type="nucleotide sequence ID" value="XM_060431805.1"/>
</dbReference>
<accession>A0AAJ0FDA5</accession>
<comment type="similarity">
    <text evidence="1">Belongs to the DP1 family.</text>
</comment>
<feature type="compositionally biased region" description="Basic and acidic residues" evidence="2">
    <location>
        <begin position="276"/>
        <end position="287"/>
    </location>
</feature>
<name>A0AAJ0FDA5_9PEZI</name>
<dbReference type="InterPro" id="IPR004345">
    <property type="entry name" value="TB2_DP1_HVA22"/>
</dbReference>
<dbReference type="GO" id="GO:0016020">
    <property type="term" value="C:membrane"/>
    <property type="evidence" value="ECO:0007669"/>
    <property type="project" value="UniProtKB-SubCell"/>
</dbReference>
<sequence length="344" mass="35622">MFDVFAKLLSSIASFLFPLFASYKALKTSDPAQLTPWLMYWVVLACALLVESWTEWILVWIPFYAYIRLLFLLYLVLPQTQGARVIYQTRIHPWLADNEGAIEDFIASAHDRLRSAGVSYLKRAIDIVKTSVLGLPPAEPRAAAAAAPAQGGTPQSYTQALLARFSLPSARWTGGDGTGAGAAGAGDFYGLLASAVSAAAGVATSGGSGSGSGSARAAGSDAPAERISFIAAQREKLGVLLSALDREETQLRAEESTTRGGGGDSTPLGGAPLTKSRSEADFEKLEAESGEEGDMDEAGVRRRAPVTPGGGSWVPWGWVGSGGSGGSGGAGAGPEGGKSSGFET</sequence>
<keyword evidence="1" id="KW-0472">Membrane</keyword>
<gene>
    <name evidence="3" type="ORF">QBC33DRAFT_595004</name>
</gene>
<keyword evidence="1" id="KW-1133">Transmembrane helix</keyword>
<dbReference type="EMBL" id="MU839020">
    <property type="protein sequence ID" value="KAK1764396.1"/>
    <property type="molecule type" value="Genomic_DNA"/>
</dbReference>
<feature type="transmembrane region" description="Helical" evidence="1">
    <location>
        <begin position="57"/>
        <end position="77"/>
    </location>
</feature>
<keyword evidence="3" id="KW-0675">Receptor</keyword>
<reference evidence="3" key="1">
    <citation type="submission" date="2023-06" db="EMBL/GenBank/DDBJ databases">
        <title>Genome-scale phylogeny and comparative genomics of the fungal order Sordariales.</title>
        <authorList>
            <consortium name="Lawrence Berkeley National Laboratory"/>
            <person name="Hensen N."/>
            <person name="Bonometti L."/>
            <person name="Westerberg I."/>
            <person name="Brannstrom I.O."/>
            <person name="Guillou S."/>
            <person name="Cros-Aarteil S."/>
            <person name="Calhoun S."/>
            <person name="Haridas S."/>
            <person name="Kuo A."/>
            <person name="Mondo S."/>
            <person name="Pangilinan J."/>
            <person name="Riley R."/>
            <person name="Labutti K."/>
            <person name="Andreopoulos B."/>
            <person name="Lipzen A."/>
            <person name="Chen C."/>
            <person name="Yanf M."/>
            <person name="Daum C."/>
            <person name="Ng V."/>
            <person name="Clum A."/>
            <person name="Steindorff A."/>
            <person name="Ohm R."/>
            <person name="Martin F."/>
            <person name="Silar P."/>
            <person name="Natvig D."/>
            <person name="Lalanne C."/>
            <person name="Gautier V."/>
            <person name="Ament-Velasquez S.L."/>
            <person name="Kruys A."/>
            <person name="Hutchinson M.I."/>
            <person name="Powell A.J."/>
            <person name="Barry K."/>
            <person name="Miller A.N."/>
            <person name="Grigoriev I.V."/>
            <person name="Debuchy R."/>
            <person name="Gladieux P."/>
            <person name="Thoren M.H."/>
            <person name="Johannesson H."/>
        </authorList>
    </citation>
    <scope>NUCLEOTIDE SEQUENCE</scope>
    <source>
        <strain evidence="3">8032-3</strain>
    </source>
</reference>
<evidence type="ECO:0000256" key="2">
    <source>
        <dbReference type="SAM" id="MobiDB-lite"/>
    </source>
</evidence>
<comment type="subcellular location">
    <subcellularLocation>
        <location evidence="1">Membrane</location>
        <topology evidence="1">Multi-pass membrane protein</topology>
    </subcellularLocation>
</comment>
<protein>
    <recommendedName>
        <fullName evidence="1">Protein YOP1</fullName>
    </recommendedName>
</protein>
<dbReference type="Proteomes" id="UP001244011">
    <property type="component" value="Unassembled WGS sequence"/>
</dbReference>
<comment type="caution">
    <text evidence="3">The sequence shown here is derived from an EMBL/GenBank/DDBJ whole genome shotgun (WGS) entry which is preliminary data.</text>
</comment>
<dbReference type="AlphaFoldDB" id="A0AAJ0FDA5"/>
<keyword evidence="1" id="KW-0812">Transmembrane</keyword>
<feature type="compositionally biased region" description="Acidic residues" evidence="2">
    <location>
        <begin position="288"/>
        <end position="297"/>
    </location>
</feature>